<accession>A0A0G1EB86</accession>
<sequence>MVQEEMIKGRNYAYYKYSCPICKHDKFEKLFIQESEDSSNRSFHVDYHIACISWYENISWKDVYQGAREKGVQNAKVAHVSYLVYSSNYCDCDAHHCCECISLR</sequence>
<comment type="caution">
    <text evidence="1">The sequence shown here is derived from an EMBL/GenBank/DDBJ whole genome shotgun (WGS) entry which is preliminary data.</text>
</comment>
<dbReference type="Proteomes" id="UP000033867">
    <property type="component" value="Unassembled WGS sequence"/>
</dbReference>
<evidence type="ECO:0000313" key="2">
    <source>
        <dbReference type="Proteomes" id="UP000033867"/>
    </source>
</evidence>
<organism evidence="1 2">
    <name type="scientific">Candidatus Magasanikbacteria bacterium GW2011_GWE2_42_7</name>
    <dbReference type="NCBI Taxonomy" id="1619052"/>
    <lineage>
        <taxon>Bacteria</taxon>
        <taxon>Candidatus Magasanikiibacteriota</taxon>
    </lineage>
</organism>
<protein>
    <submittedName>
        <fullName evidence="1">Uncharacterized protein</fullName>
    </submittedName>
</protein>
<gene>
    <name evidence="1" type="ORF">UV42_C0018G0017</name>
</gene>
<evidence type="ECO:0000313" key="1">
    <source>
        <dbReference type="EMBL" id="KKS71858.1"/>
    </source>
</evidence>
<dbReference type="EMBL" id="LCEK01000018">
    <property type="protein sequence ID" value="KKS71858.1"/>
    <property type="molecule type" value="Genomic_DNA"/>
</dbReference>
<dbReference type="AlphaFoldDB" id="A0A0G1EB86"/>
<reference evidence="1 2" key="1">
    <citation type="journal article" date="2015" name="Nature">
        <title>rRNA introns, odd ribosomes, and small enigmatic genomes across a large radiation of phyla.</title>
        <authorList>
            <person name="Brown C.T."/>
            <person name="Hug L.A."/>
            <person name="Thomas B.C."/>
            <person name="Sharon I."/>
            <person name="Castelle C.J."/>
            <person name="Singh A."/>
            <person name="Wilkins M.J."/>
            <person name="Williams K.H."/>
            <person name="Banfield J.F."/>
        </authorList>
    </citation>
    <scope>NUCLEOTIDE SEQUENCE [LARGE SCALE GENOMIC DNA]</scope>
</reference>
<proteinExistence type="predicted"/>
<name>A0A0G1EB86_9BACT</name>